<organism evidence="2 3">
    <name type="scientific">Pseudobutyrivibrio xylanivorans</name>
    <dbReference type="NCBI Taxonomy" id="185007"/>
    <lineage>
        <taxon>Bacteria</taxon>
        <taxon>Bacillati</taxon>
        <taxon>Bacillota</taxon>
        <taxon>Clostridia</taxon>
        <taxon>Lachnospirales</taxon>
        <taxon>Lachnospiraceae</taxon>
        <taxon>Pseudobutyrivibrio</taxon>
    </lineage>
</organism>
<feature type="transmembrane region" description="Helical" evidence="1">
    <location>
        <begin position="38"/>
        <end position="58"/>
    </location>
</feature>
<keyword evidence="1" id="KW-0472">Membrane</keyword>
<feature type="non-terminal residue" evidence="2">
    <location>
        <position position="74"/>
    </location>
</feature>
<reference evidence="2 3" key="2">
    <citation type="submission" date="2020-03" db="EMBL/GenBank/DDBJ databases">
        <title>Investigating the evolutionary divergence of the Butyrivibrio group.</title>
        <authorList>
            <person name="Skvortsov T."/>
            <person name="Santos F.G."/>
            <person name="Ting K.S."/>
            <person name="Creevey C.J."/>
        </authorList>
    </citation>
    <scope>NUCLEOTIDE SEQUENCE [LARGE SCALE GENOMIC DNA]</scope>
    <source>
        <strain evidence="2 3">MZ8</strain>
    </source>
</reference>
<keyword evidence="1" id="KW-0812">Transmembrane</keyword>
<proteinExistence type="predicted"/>
<feature type="transmembrane region" description="Helical" evidence="1">
    <location>
        <begin position="12"/>
        <end position="32"/>
    </location>
</feature>
<evidence type="ECO:0000313" key="3">
    <source>
        <dbReference type="Proteomes" id="UP000473091"/>
    </source>
</evidence>
<keyword evidence="1" id="KW-1133">Transmembrane helix</keyword>
<evidence type="ECO:0000256" key="1">
    <source>
        <dbReference type="SAM" id="Phobius"/>
    </source>
</evidence>
<gene>
    <name evidence="2" type="ORF">F0Q01_13645</name>
</gene>
<name>A0A6M0LMB5_PSEXY</name>
<dbReference type="Proteomes" id="UP000473091">
    <property type="component" value="Unassembled WGS sequence"/>
</dbReference>
<reference evidence="2 3" key="1">
    <citation type="submission" date="2019-09" db="EMBL/GenBank/DDBJ databases">
        <authorList>
            <person name="Pidcock S.E."/>
            <person name="Huws S.A."/>
        </authorList>
    </citation>
    <scope>NUCLEOTIDE SEQUENCE [LARGE SCALE GENOMIC DNA]</scope>
    <source>
        <strain evidence="2 3">MZ8</strain>
    </source>
</reference>
<accession>A0A6M0LMB5</accession>
<comment type="caution">
    <text evidence="2">The sequence shown here is derived from an EMBL/GenBank/DDBJ whole genome shotgun (WGS) entry which is preliminary data.</text>
</comment>
<evidence type="ECO:0000313" key="2">
    <source>
        <dbReference type="EMBL" id="NEX02917.1"/>
    </source>
</evidence>
<sequence length="74" mass="8358">METEKSSVMIKFIYGALFCLTGVIVFAFSFFMGKSYEAILRNVIVSLIFSGTIIFMLLDAFTRGRSGLSYDNYD</sequence>
<protein>
    <submittedName>
        <fullName evidence="2">Uncharacterized protein</fullName>
    </submittedName>
</protein>
<dbReference type="RefSeq" id="WP_163927299.1">
    <property type="nucleotide sequence ID" value="NZ_VTVE01000016.1"/>
</dbReference>
<dbReference type="AlphaFoldDB" id="A0A6M0LMB5"/>
<dbReference type="EMBL" id="VTVE01000016">
    <property type="protein sequence ID" value="NEX02917.1"/>
    <property type="molecule type" value="Genomic_DNA"/>
</dbReference>